<evidence type="ECO:0000259" key="9">
    <source>
        <dbReference type="Pfam" id="PF02782"/>
    </source>
</evidence>
<evidence type="ECO:0000256" key="6">
    <source>
        <dbReference type="ARBA" id="ARBA00022840"/>
    </source>
</evidence>
<keyword evidence="6" id="KW-0067">ATP-binding</keyword>
<reference evidence="11" key="2">
    <citation type="submission" date="2014-04" db="EMBL/GenBank/DDBJ databases">
        <title>Complete genome of Weissella ceti strain WS08 isolated from diseased rainbow trout in Brazil.</title>
        <authorList>
            <person name="Figueiredo H.C.P."/>
            <person name="Leal C.A.G."/>
            <person name="Pereira F.L."/>
            <person name="Soares S.C."/>
            <person name="Dorella F.A."/>
            <person name="Carvalho A.F."/>
            <person name="Pereira U.P."/>
            <person name="Azevedo V.A.C."/>
        </authorList>
    </citation>
    <scope>NUCLEOTIDE SEQUENCE [LARGE SCALE GENOMIC DNA]</scope>
    <source>
        <strain evidence="11">WS08</strain>
    </source>
</reference>
<evidence type="ECO:0000256" key="1">
    <source>
        <dbReference type="ARBA" id="ARBA00009156"/>
    </source>
</evidence>
<keyword evidence="3" id="KW-0547">Nucleotide-binding</keyword>
<feature type="domain" description="Carbohydrate kinase FGGY N-terminal" evidence="8">
    <location>
        <begin position="9"/>
        <end position="255"/>
    </location>
</feature>
<dbReference type="Proteomes" id="UP000028491">
    <property type="component" value="Chromosome"/>
</dbReference>
<evidence type="ECO:0000256" key="4">
    <source>
        <dbReference type="ARBA" id="ARBA00022777"/>
    </source>
</evidence>
<comment type="similarity">
    <text evidence="1">Belongs to the FGGY kinase family.</text>
</comment>
<evidence type="ECO:0000256" key="7">
    <source>
        <dbReference type="ARBA" id="ARBA00043149"/>
    </source>
</evidence>
<reference evidence="10 11" key="1">
    <citation type="journal article" date="2014" name="Genome Announc.">
        <title>Whole-Genome Sequence of Weissella ceti Strain WS08, Isolated from Diseased Rainbow Trout in Brazil.</title>
        <authorList>
            <person name="Figueiredo H.C."/>
            <person name="Leal G."/>
            <person name="Pereira F.L."/>
            <person name="Soares S.C."/>
            <person name="Dorella F.A."/>
            <person name="Carvalho A.F."/>
            <person name="Pereira U.P."/>
            <person name="Azevedo V.A."/>
        </authorList>
    </citation>
    <scope>NUCLEOTIDE SEQUENCE [LARGE SCALE GENOMIC DNA]</scope>
    <source>
        <strain evidence="10 11">WS08</strain>
    </source>
</reference>
<dbReference type="InterPro" id="IPR018484">
    <property type="entry name" value="FGGY_N"/>
</dbReference>
<organism evidence="10 11">
    <name type="scientific">Weissella tructae</name>
    <dbReference type="NCBI Taxonomy" id="887702"/>
    <lineage>
        <taxon>Bacteria</taxon>
        <taxon>Bacillati</taxon>
        <taxon>Bacillota</taxon>
        <taxon>Bacilli</taxon>
        <taxon>Lactobacillales</taxon>
        <taxon>Lactobacillaceae</taxon>
        <taxon>Weissella</taxon>
    </lineage>
</organism>
<accession>A0ABM5QQ57</accession>
<dbReference type="Pfam" id="PF02782">
    <property type="entry name" value="FGGY_C"/>
    <property type="match status" value="1"/>
</dbReference>
<dbReference type="NCBIfam" id="NF000756">
    <property type="entry name" value="PRK00047.1"/>
    <property type="match status" value="1"/>
</dbReference>
<dbReference type="InterPro" id="IPR043129">
    <property type="entry name" value="ATPase_NBD"/>
</dbReference>
<dbReference type="CDD" id="cd07769">
    <property type="entry name" value="ASKHA_NBD_FGGY_GK"/>
    <property type="match status" value="1"/>
</dbReference>
<feature type="domain" description="Carbohydrate kinase FGGY C-terminal" evidence="9">
    <location>
        <begin position="265"/>
        <end position="452"/>
    </location>
</feature>
<keyword evidence="11" id="KW-1185">Reference proteome</keyword>
<proteinExistence type="inferred from homology"/>
<dbReference type="PANTHER" id="PTHR10196:SF69">
    <property type="entry name" value="GLYCEROL KINASE"/>
    <property type="match status" value="1"/>
</dbReference>
<dbReference type="InterPro" id="IPR018483">
    <property type="entry name" value="Carb_kinase_FGGY_CS"/>
</dbReference>
<sequence>MAIERPELILTIDQGTTGTRAALFNQNARRVVNTSVSLTPIVPKAGWQEQRPMDIWGSVQTAIADALINSGIRATEIKAIAIASQRETTMIWNRQTGQPIYNAISWASVQTKDIAEELIQNGHHDFIQERTGLPVSPYFSATKIRWILDHVPGAQAAAEAGELAFGTVDTWLTWQLTGGTTHVTDTTNASRTMLMNLETLTWDDELLELFNIPRSLLPEIRTSSEIVGETSPVQFFGTKIPIASLIGDQNASLVGQLGLSDGDVKATYGAGAFLMMNTGNKSIHSKHGLVSTIAYHVGDHPVHALEGSIFSAGTALQWLNDQLGLIDTQVDAWRAAERSENQDEVYVVPAFNGLGAPYWDPHAQGTALGLTLGTTKDDFVKATLQSIAYSTADILKTMTLDSEIELKSLLADGSVSRNPYLMQFQADIADIQINRAMDEDATALGAAFLAGRTIGFWHNLADMEQYLEQGRQFVPNMTTEKRDRLRKGWHKAINTTRAFHD</sequence>
<evidence type="ECO:0000259" key="8">
    <source>
        <dbReference type="Pfam" id="PF00370"/>
    </source>
</evidence>
<protein>
    <recommendedName>
        <fullName evidence="7">ATP:glycerol 3-phosphotransferase</fullName>
    </recommendedName>
</protein>
<dbReference type="NCBIfam" id="TIGR01311">
    <property type="entry name" value="glycerol_kin"/>
    <property type="match status" value="1"/>
</dbReference>
<dbReference type="Gene3D" id="3.30.420.40">
    <property type="match status" value="2"/>
</dbReference>
<dbReference type="RefSeq" id="WP_009495704.1">
    <property type="nucleotide sequence ID" value="NZ_CP007588.1"/>
</dbReference>
<dbReference type="EMBL" id="CP007588">
    <property type="protein sequence ID" value="AIG64982.1"/>
    <property type="molecule type" value="Genomic_DNA"/>
</dbReference>
<dbReference type="Pfam" id="PF00370">
    <property type="entry name" value="FGGY_N"/>
    <property type="match status" value="1"/>
</dbReference>
<dbReference type="PANTHER" id="PTHR10196">
    <property type="entry name" value="SUGAR KINASE"/>
    <property type="match status" value="1"/>
</dbReference>
<evidence type="ECO:0000256" key="2">
    <source>
        <dbReference type="ARBA" id="ARBA00022679"/>
    </source>
</evidence>
<evidence type="ECO:0000313" key="11">
    <source>
        <dbReference type="Proteomes" id="UP000028491"/>
    </source>
</evidence>
<dbReference type="GO" id="GO:0016301">
    <property type="term" value="F:kinase activity"/>
    <property type="evidence" value="ECO:0007669"/>
    <property type="project" value="UniProtKB-KW"/>
</dbReference>
<keyword evidence="4 10" id="KW-0418">Kinase</keyword>
<name>A0ABM5QQ57_9LACO</name>
<dbReference type="SUPFAM" id="SSF53067">
    <property type="entry name" value="Actin-like ATPase domain"/>
    <property type="match status" value="2"/>
</dbReference>
<dbReference type="InterPro" id="IPR005999">
    <property type="entry name" value="Glycerol_kin"/>
</dbReference>
<evidence type="ECO:0000256" key="5">
    <source>
        <dbReference type="ARBA" id="ARBA00022798"/>
    </source>
</evidence>
<evidence type="ECO:0000313" key="10">
    <source>
        <dbReference type="EMBL" id="AIG64982.1"/>
    </source>
</evidence>
<dbReference type="InterPro" id="IPR018485">
    <property type="entry name" value="FGGY_C"/>
</dbReference>
<dbReference type="InterPro" id="IPR000577">
    <property type="entry name" value="Carb_kinase_FGGY"/>
</dbReference>
<gene>
    <name evidence="10" type="ORF">WS08_0043</name>
</gene>
<dbReference type="PROSITE" id="PS00933">
    <property type="entry name" value="FGGY_KINASES_1"/>
    <property type="match status" value="1"/>
</dbReference>
<evidence type="ECO:0000256" key="3">
    <source>
        <dbReference type="ARBA" id="ARBA00022741"/>
    </source>
</evidence>
<keyword evidence="2" id="KW-0808">Transferase</keyword>
<keyword evidence="5" id="KW-0319">Glycerol metabolism</keyword>
<dbReference type="PIRSF" id="PIRSF000538">
    <property type="entry name" value="GlpK"/>
    <property type="match status" value="1"/>
</dbReference>